<comment type="cofactor">
    <cofactor evidence="6">
        <name>[4Fe-4S] cluster</name>
        <dbReference type="ChEBI" id="CHEBI:49883"/>
    </cofactor>
</comment>
<comment type="similarity">
    <text evidence="6">Belongs to the NapF family.</text>
</comment>
<evidence type="ECO:0000259" key="7">
    <source>
        <dbReference type="PROSITE" id="PS51379"/>
    </source>
</evidence>
<feature type="binding site" evidence="6">
    <location>
        <position position="89"/>
    </location>
    <ligand>
        <name>[4Fe-4S] cluster</name>
        <dbReference type="ChEBI" id="CHEBI:49883"/>
        <label>2</label>
    </ligand>
</feature>
<feature type="binding site" evidence="6">
    <location>
        <position position="165"/>
    </location>
    <ligand>
        <name>[4Fe-4S] cluster</name>
        <dbReference type="ChEBI" id="CHEBI:49883"/>
        <label>3</label>
    </ligand>
</feature>
<dbReference type="PANTHER" id="PTHR24960:SF46">
    <property type="entry name" value="FERREDOXIN-TYPE PROTEIN NAPF"/>
    <property type="match status" value="1"/>
</dbReference>
<keyword evidence="2 6" id="KW-0479">Metal-binding</keyword>
<dbReference type="CDD" id="cd10564">
    <property type="entry name" value="NapF_like"/>
    <property type="match status" value="1"/>
</dbReference>
<accession>A0A377IZP1</accession>
<feature type="binding site" evidence="6">
    <location>
        <position position="155"/>
    </location>
    <ligand>
        <name>[4Fe-4S] cluster</name>
        <dbReference type="ChEBI" id="CHEBI:49883"/>
        <label>3</label>
    </ligand>
</feature>
<comment type="function">
    <text evidence="6">Could be involved in the maturation of NapA, the catalytic subunit of the periplasmic nitrate reductase, before its export into the periplasm.</text>
</comment>
<dbReference type="GO" id="GO:0046872">
    <property type="term" value="F:metal ion binding"/>
    <property type="evidence" value="ECO:0007669"/>
    <property type="project" value="UniProtKB-KW"/>
</dbReference>
<dbReference type="HAMAP" id="MF_02201">
    <property type="entry name" value="NapF"/>
    <property type="match status" value="1"/>
</dbReference>
<dbReference type="Proteomes" id="UP000255264">
    <property type="component" value="Unassembled WGS sequence"/>
</dbReference>
<dbReference type="GO" id="GO:0051539">
    <property type="term" value="F:4 iron, 4 sulfur cluster binding"/>
    <property type="evidence" value="ECO:0007669"/>
    <property type="project" value="UniProtKB-UniRule"/>
</dbReference>
<protein>
    <recommendedName>
        <fullName evidence="6">Ferredoxin-type protein NapF</fullName>
    </recommendedName>
</protein>
<evidence type="ECO:0000256" key="6">
    <source>
        <dbReference type="HAMAP-Rule" id="MF_02201"/>
    </source>
</evidence>
<evidence type="ECO:0000256" key="3">
    <source>
        <dbReference type="ARBA" id="ARBA00022737"/>
    </source>
</evidence>
<feature type="binding site" evidence="6">
    <location>
        <position position="161"/>
    </location>
    <ligand>
        <name>[4Fe-4S] cluster</name>
        <dbReference type="ChEBI" id="CHEBI:49883"/>
        <label>3</label>
    </ligand>
</feature>
<keyword evidence="5 6" id="KW-0411">Iron-sulfur</keyword>
<dbReference type="GO" id="GO:0005737">
    <property type="term" value="C:cytoplasm"/>
    <property type="evidence" value="ECO:0007669"/>
    <property type="project" value="UniProtKB-SubCell"/>
</dbReference>
<sequence>MTEMSDQSISRRHFLRGEFLSSLKPEHKQLQQTDYLRPPWAVNNADFVENCTRCGDCILVCETNIIVKGEGDFPEIRFDKGECTFCQKCVLVCQQPIFRPLEEQPWAHKIEITSQCLSEKRVECRSCQDNCPTAAIRFRLQLGGVAKPILNLDSCNGCGACLSVCPTKAIKIINFEVNKNESI</sequence>
<feature type="binding site" evidence="6">
    <location>
        <position position="57"/>
    </location>
    <ligand>
        <name>[4Fe-4S] cluster</name>
        <dbReference type="ChEBI" id="CHEBI:49883"/>
        <label>1</label>
    </ligand>
</feature>
<feature type="binding site" evidence="6">
    <location>
        <position position="51"/>
    </location>
    <ligand>
        <name>[4Fe-4S] cluster</name>
        <dbReference type="ChEBI" id="CHEBI:49883"/>
        <label>1</label>
    </ligand>
</feature>
<evidence type="ECO:0000313" key="9">
    <source>
        <dbReference type="Proteomes" id="UP000255264"/>
    </source>
</evidence>
<evidence type="ECO:0000256" key="2">
    <source>
        <dbReference type="ARBA" id="ARBA00022723"/>
    </source>
</evidence>
<name>A0A377IZP1_9PAST</name>
<dbReference type="SUPFAM" id="SSF54862">
    <property type="entry name" value="4Fe-4S ferredoxins"/>
    <property type="match status" value="1"/>
</dbReference>
<dbReference type="NCBIfam" id="TIGR00402">
    <property type="entry name" value="napF"/>
    <property type="match status" value="1"/>
</dbReference>
<evidence type="ECO:0000256" key="5">
    <source>
        <dbReference type="ARBA" id="ARBA00023014"/>
    </source>
</evidence>
<feature type="domain" description="4Fe-4S ferredoxin-type" evidence="7">
    <location>
        <begin position="40"/>
        <end position="71"/>
    </location>
</feature>
<dbReference type="EMBL" id="UGHS01000004">
    <property type="protein sequence ID" value="STO93100.1"/>
    <property type="molecule type" value="Genomic_DNA"/>
</dbReference>
<feature type="domain" description="4Fe-4S ferredoxin-type" evidence="7">
    <location>
        <begin position="74"/>
        <end position="103"/>
    </location>
</feature>
<keyword evidence="9" id="KW-1185">Reference proteome</keyword>
<proteinExistence type="inferred from homology"/>
<keyword evidence="3 6" id="KW-0677">Repeat</keyword>
<evidence type="ECO:0000256" key="4">
    <source>
        <dbReference type="ARBA" id="ARBA00023004"/>
    </source>
</evidence>
<feature type="binding site" evidence="6">
    <location>
        <position position="61"/>
    </location>
    <ligand>
        <name>[4Fe-4S] cluster</name>
        <dbReference type="ChEBI" id="CHEBI:49883"/>
        <label>1</label>
    </ligand>
</feature>
<dbReference type="Pfam" id="PF12838">
    <property type="entry name" value="Fer4_7"/>
    <property type="match status" value="2"/>
</dbReference>
<comment type="subcellular location">
    <subcellularLocation>
        <location evidence="6">Cytoplasm</location>
    </subcellularLocation>
</comment>
<evidence type="ECO:0000256" key="1">
    <source>
        <dbReference type="ARBA" id="ARBA00022485"/>
    </source>
</evidence>
<keyword evidence="1 6" id="KW-0004">4Fe-4S</keyword>
<keyword evidence="6" id="KW-0963">Cytoplasm</keyword>
<dbReference type="PROSITE" id="PS00198">
    <property type="entry name" value="4FE4S_FER_1"/>
    <property type="match status" value="2"/>
</dbReference>
<feature type="binding site" evidence="6">
    <location>
        <position position="86"/>
    </location>
    <ligand>
        <name>[4Fe-4S] cluster</name>
        <dbReference type="ChEBI" id="CHEBI:49883"/>
        <label>2</label>
    </ligand>
</feature>
<gene>
    <name evidence="6" type="primary">napF</name>
    <name evidence="8" type="ORF">NCTC13335_00964</name>
</gene>
<dbReference type="InterPro" id="IPR017900">
    <property type="entry name" value="4Fe4S_Fe_S_CS"/>
</dbReference>
<dbReference type="PANTHER" id="PTHR24960">
    <property type="entry name" value="PHOTOSYSTEM I IRON-SULFUR CENTER-RELATED"/>
    <property type="match status" value="1"/>
</dbReference>
<feature type="binding site" evidence="6">
    <location>
        <position position="158"/>
    </location>
    <ligand>
        <name>[4Fe-4S] cluster</name>
        <dbReference type="ChEBI" id="CHEBI:49883"/>
        <label>3</label>
    </ligand>
</feature>
<feature type="binding site" evidence="6">
    <location>
        <position position="93"/>
    </location>
    <ligand>
        <name>[4Fe-4S] cluster</name>
        <dbReference type="ChEBI" id="CHEBI:49883"/>
        <label>2</label>
    </ligand>
</feature>
<evidence type="ECO:0000313" key="8">
    <source>
        <dbReference type="EMBL" id="STO93100.1"/>
    </source>
</evidence>
<organism evidence="8 9">
    <name type="scientific">Haemophilus pittmaniae</name>
    <dbReference type="NCBI Taxonomy" id="249188"/>
    <lineage>
        <taxon>Bacteria</taxon>
        <taxon>Pseudomonadati</taxon>
        <taxon>Pseudomonadota</taxon>
        <taxon>Gammaproteobacteria</taxon>
        <taxon>Pasteurellales</taxon>
        <taxon>Pasteurellaceae</taxon>
        <taxon>Haemophilus</taxon>
    </lineage>
</organism>
<feature type="binding site" evidence="6">
    <location>
        <position position="83"/>
    </location>
    <ligand>
        <name>[4Fe-4S] cluster</name>
        <dbReference type="ChEBI" id="CHEBI:49883"/>
        <label>2</label>
    </ligand>
</feature>
<dbReference type="PROSITE" id="PS51379">
    <property type="entry name" value="4FE4S_FER_2"/>
    <property type="match status" value="3"/>
</dbReference>
<comment type="subunit">
    <text evidence="6">Interacts with the cytoplasmic NapA precursor.</text>
</comment>
<dbReference type="InterPro" id="IPR050157">
    <property type="entry name" value="PSI_iron-sulfur_center"/>
</dbReference>
<feature type="domain" description="4Fe-4S ferredoxin-type" evidence="7">
    <location>
        <begin position="146"/>
        <end position="175"/>
    </location>
</feature>
<dbReference type="Gene3D" id="3.30.70.20">
    <property type="match status" value="2"/>
</dbReference>
<feature type="binding site" evidence="6">
    <location>
        <position position="54"/>
    </location>
    <ligand>
        <name>[4Fe-4S] cluster</name>
        <dbReference type="ChEBI" id="CHEBI:49883"/>
        <label>1</label>
    </ligand>
</feature>
<dbReference type="AlphaFoldDB" id="A0A377IZP1"/>
<reference evidence="8 9" key="1">
    <citation type="submission" date="2018-06" db="EMBL/GenBank/DDBJ databases">
        <authorList>
            <consortium name="Pathogen Informatics"/>
            <person name="Doyle S."/>
        </authorList>
    </citation>
    <scope>NUCLEOTIDE SEQUENCE [LARGE SCALE GENOMIC DNA]</scope>
    <source>
        <strain evidence="8 9">NCTC13335</strain>
    </source>
</reference>
<keyword evidence="4 6" id="KW-0408">Iron</keyword>
<dbReference type="InterPro" id="IPR004496">
    <property type="entry name" value="NapF"/>
</dbReference>
<dbReference type="InterPro" id="IPR017896">
    <property type="entry name" value="4Fe4S_Fe-S-bd"/>
</dbReference>